<gene>
    <name evidence="2" type="primary">pkn1_1</name>
    <name evidence="2" type="ORF">SRABI133_02247</name>
</gene>
<dbReference type="InterPro" id="IPR005532">
    <property type="entry name" value="SUMF_dom"/>
</dbReference>
<dbReference type="Gene3D" id="3.90.1580.10">
    <property type="entry name" value="paralog of FGE (formylglycine-generating enzyme)"/>
    <property type="match status" value="1"/>
</dbReference>
<dbReference type="EC" id="2.7.11.1" evidence="2"/>
<keyword evidence="2" id="KW-0418">Kinase</keyword>
<dbReference type="EMBL" id="CAKKMG010000025">
    <property type="protein sequence ID" value="CAH0214666.1"/>
    <property type="molecule type" value="Genomic_DNA"/>
</dbReference>
<accession>A0A9W4KVU1</accession>
<dbReference type="Pfam" id="PF03781">
    <property type="entry name" value="FGE-sulfatase"/>
    <property type="match status" value="1"/>
</dbReference>
<proteinExistence type="predicted"/>
<dbReference type="InterPro" id="IPR042095">
    <property type="entry name" value="SUMF_sf"/>
</dbReference>
<dbReference type="SUPFAM" id="SSF56436">
    <property type="entry name" value="C-type lectin-like"/>
    <property type="match status" value="1"/>
</dbReference>
<protein>
    <submittedName>
        <fullName evidence="2">Serine/threonine-protein kinase pkn1</fullName>
        <ecNumber evidence="2">2.7.11.1</ecNumber>
    </submittedName>
</protein>
<sequence>MFHLLLSEEMKKRVFHSPKETPWWFAVEGAYWKHPEGPDSSIAERVDHPVVHISWNDAMAYCKWAGKRLPTEAEWEYAARGDLVKKKYPWGNKLSYKGEHHCNMWQGRFP</sequence>
<dbReference type="GO" id="GO:0120147">
    <property type="term" value="F:formylglycine-generating oxidase activity"/>
    <property type="evidence" value="ECO:0007669"/>
    <property type="project" value="TreeGrafter"/>
</dbReference>
<evidence type="ECO:0000313" key="2">
    <source>
        <dbReference type="EMBL" id="CAH0214666.1"/>
    </source>
</evidence>
<evidence type="ECO:0000313" key="3">
    <source>
        <dbReference type="Proteomes" id="UP000789326"/>
    </source>
</evidence>
<dbReference type="PANTHER" id="PTHR23150:SF19">
    <property type="entry name" value="FORMYLGLYCINE-GENERATING ENZYME"/>
    <property type="match status" value="1"/>
</dbReference>
<name>A0A9W4KVU1_9BACI</name>
<comment type="caution">
    <text evidence="2">The sequence shown here is derived from an EMBL/GenBank/DDBJ whole genome shotgun (WGS) entry which is preliminary data.</text>
</comment>
<feature type="domain" description="Sulfatase-modifying factor enzyme-like" evidence="1">
    <location>
        <begin position="19"/>
        <end position="108"/>
    </location>
</feature>
<dbReference type="Proteomes" id="UP000789326">
    <property type="component" value="Unassembled WGS sequence"/>
</dbReference>
<dbReference type="PANTHER" id="PTHR23150">
    <property type="entry name" value="SULFATASE MODIFYING FACTOR 1, 2"/>
    <property type="match status" value="1"/>
</dbReference>
<organism evidence="2 3">
    <name type="scientific">Peribacillus simplex</name>
    <dbReference type="NCBI Taxonomy" id="1478"/>
    <lineage>
        <taxon>Bacteria</taxon>
        <taxon>Bacillati</taxon>
        <taxon>Bacillota</taxon>
        <taxon>Bacilli</taxon>
        <taxon>Bacillales</taxon>
        <taxon>Bacillaceae</taxon>
        <taxon>Peribacillus</taxon>
    </lineage>
</organism>
<dbReference type="InterPro" id="IPR051043">
    <property type="entry name" value="Sulfatase_Mod_Factor_Kinase"/>
</dbReference>
<evidence type="ECO:0000259" key="1">
    <source>
        <dbReference type="Pfam" id="PF03781"/>
    </source>
</evidence>
<dbReference type="InterPro" id="IPR016187">
    <property type="entry name" value="CTDL_fold"/>
</dbReference>
<dbReference type="AlphaFoldDB" id="A0A9W4KVU1"/>
<keyword evidence="2" id="KW-0808">Transferase</keyword>
<reference evidence="2" key="1">
    <citation type="submission" date="2021-11" db="EMBL/GenBank/DDBJ databases">
        <authorList>
            <person name="Bulgarelli D."/>
        </authorList>
    </citation>
    <scope>NUCLEOTIDE SEQUENCE</scope>
    <source>
        <strain evidence="2">Bi133</strain>
    </source>
</reference>
<dbReference type="GO" id="GO:0004674">
    <property type="term" value="F:protein serine/threonine kinase activity"/>
    <property type="evidence" value="ECO:0007669"/>
    <property type="project" value="UniProtKB-EC"/>
</dbReference>